<dbReference type="PANTHER" id="PTHR45011:SF1">
    <property type="entry name" value="DAP3-BINDING CELL DEATH ENHANCER 1"/>
    <property type="match status" value="1"/>
</dbReference>
<organism evidence="1 2">
    <name type="scientific">Symbiodinium microadriaticum</name>
    <name type="common">Dinoflagellate</name>
    <name type="synonym">Zooxanthella microadriatica</name>
    <dbReference type="NCBI Taxonomy" id="2951"/>
    <lineage>
        <taxon>Eukaryota</taxon>
        <taxon>Sar</taxon>
        <taxon>Alveolata</taxon>
        <taxon>Dinophyceae</taxon>
        <taxon>Suessiales</taxon>
        <taxon>Symbiodiniaceae</taxon>
        <taxon>Symbiodinium</taxon>
    </lineage>
</organism>
<dbReference type="AlphaFoldDB" id="A0A1Q9F6V0"/>
<sequence length="392" mass="42593">MPSLRRKGRKAADLARRAGPQLRLSTTLDDFVLAEKLSSNAEQALRSKSEELIQRVLSQGPLAGPNPNLSLAQRIWSLQAADSEPSVRSESHISARTTATSGWARWLAARSKRCRVSDACDPCSRPHQVESATTCPANFQHQNPEHLSTEAPSPPEALERDAEQGSADAQFELGASCATGLLGVRDEERAVHWYTLAAEQGLAKAQFSLGLCYKQGRGVAQDLGMALKWFTRAGNQAHAEAQFQVALCHLHGEGVKKVDAAKAARWLKKAASRGHSRAQFELGLCHSKGLGVPREDFFAFIQFRAAALQDLEVAEYQLAGCYHRGIGVEKDMALAIDWYTRAAEQGNSGAQYDMAVCYLTGDGVVADVELGMMWMQRAAEQGSAQAAAFLQD</sequence>
<dbReference type="EMBL" id="LSRX01000004">
    <property type="protein sequence ID" value="OLQ15403.1"/>
    <property type="molecule type" value="Genomic_DNA"/>
</dbReference>
<name>A0A1Q9F6V0_SYMMI</name>
<reference evidence="1 2" key="1">
    <citation type="submission" date="2016-02" db="EMBL/GenBank/DDBJ databases">
        <title>Genome analysis of coral dinoflagellate symbionts highlights evolutionary adaptations to a symbiotic lifestyle.</title>
        <authorList>
            <person name="Aranda M."/>
            <person name="Li Y."/>
            <person name="Liew Y.J."/>
            <person name="Baumgarten S."/>
            <person name="Simakov O."/>
            <person name="Wilson M."/>
            <person name="Piel J."/>
            <person name="Ashoor H."/>
            <person name="Bougouffa S."/>
            <person name="Bajic V.B."/>
            <person name="Ryu T."/>
            <person name="Ravasi T."/>
            <person name="Bayer T."/>
            <person name="Micklem G."/>
            <person name="Kim H."/>
            <person name="Bhak J."/>
            <person name="Lajeunesse T.C."/>
            <person name="Voolstra C.R."/>
        </authorList>
    </citation>
    <scope>NUCLEOTIDE SEQUENCE [LARGE SCALE GENOMIC DNA]</scope>
    <source>
        <strain evidence="1 2">CCMP2467</strain>
    </source>
</reference>
<proteinExistence type="predicted"/>
<dbReference type="OrthoDB" id="416249at2759"/>
<dbReference type="InterPro" id="IPR006597">
    <property type="entry name" value="Sel1-like"/>
</dbReference>
<dbReference type="OMA" id="HFTIESK"/>
<dbReference type="InterPro" id="IPR011990">
    <property type="entry name" value="TPR-like_helical_dom_sf"/>
</dbReference>
<dbReference type="PANTHER" id="PTHR45011">
    <property type="entry name" value="DAP3-BINDING CELL DEATH ENHANCER 1"/>
    <property type="match status" value="1"/>
</dbReference>
<evidence type="ECO:0000313" key="1">
    <source>
        <dbReference type="EMBL" id="OLQ15403.1"/>
    </source>
</evidence>
<dbReference type="SUPFAM" id="SSF81901">
    <property type="entry name" value="HCP-like"/>
    <property type="match status" value="2"/>
</dbReference>
<keyword evidence="2" id="KW-1185">Reference proteome</keyword>
<comment type="caution">
    <text evidence="1">The sequence shown here is derived from an EMBL/GenBank/DDBJ whole genome shotgun (WGS) entry which is preliminary data.</text>
</comment>
<evidence type="ECO:0000313" key="2">
    <source>
        <dbReference type="Proteomes" id="UP000186817"/>
    </source>
</evidence>
<dbReference type="Gene3D" id="1.25.40.10">
    <property type="entry name" value="Tetratricopeptide repeat domain"/>
    <property type="match status" value="2"/>
</dbReference>
<dbReference type="Pfam" id="PF08238">
    <property type="entry name" value="Sel1"/>
    <property type="match status" value="6"/>
</dbReference>
<dbReference type="Proteomes" id="UP000186817">
    <property type="component" value="Unassembled WGS sequence"/>
</dbReference>
<accession>A0A1Q9F6V0</accession>
<protein>
    <submittedName>
        <fullName evidence="1">Uncharacterized protein YbeQ</fullName>
    </submittedName>
</protein>
<gene>
    <name evidence="1" type="primary">ybeQ</name>
    <name evidence="1" type="ORF">AK812_SmicGene399</name>
</gene>
<dbReference type="SMART" id="SM00671">
    <property type="entry name" value="SEL1"/>
    <property type="match status" value="6"/>
</dbReference>
<dbReference type="InterPro" id="IPR052748">
    <property type="entry name" value="ISR_Activator"/>
</dbReference>